<dbReference type="AlphaFoldDB" id="A0A511Y7N2"/>
<feature type="transmembrane region" description="Helical" evidence="5">
    <location>
        <begin position="26"/>
        <end position="44"/>
    </location>
</feature>
<organism evidence="7 8">
    <name type="scientific">Chryseobacterium lathyri</name>
    <dbReference type="NCBI Taxonomy" id="395933"/>
    <lineage>
        <taxon>Bacteria</taxon>
        <taxon>Pseudomonadati</taxon>
        <taxon>Bacteroidota</taxon>
        <taxon>Flavobacteriia</taxon>
        <taxon>Flavobacteriales</taxon>
        <taxon>Weeksellaceae</taxon>
        <taxon>Chryseobacterium group</taxon>
        <taxon>Chryseobacterium</taxon>
    </lineage>
</organism>
<evidence type="ECO:0000256" key="2">
    <source>
        <dbReference type="ARBA" id="ARBA00022692"/>
    </source>
</evidence>
<evidence type="ECO:0000256" key="1">
    <source>
        <dbReference type="ARBA" id="ARBA00004141"/>
    </source>
</evidence>
<dbReference type="GO" id="GO:0016020">
    <property type="term" value="C:membrane"/>
    <property type="evidence" value="ECO:0007669"/>
    <property type="project" value="UniProtKB-SubCell"/>
</dbReference>
<gene>
    <name evidence="7" type="ORF">CLA01_12780</name>
</gene>
<evidence type="ECO:0000313" key="8">
    <source>
        <dbReference type="Proteomes" id="UP000321150"/>
    </source>
</evidence>
<feature type="transmembrane region" description="Helical" evidence="5">
    <location>
        <begin position="94"/>
        <end position="111"/>
    </location>
</feature>
<evidence type="ECO:0000256" key="3">
    <source>
        <dbReference type="ARBA" id="ARBA00022989"/>
    </source>
</evidence>
<protein>
    <recommendedName>
        <fullName evidence="6">Methylamine utilisation protein MauE domain-containing protein</fullName>
    </recommendedName>
</protein>
<evidence type="ECO:0000313" key="7">
    <source>
        <dbReference type="EMBL" id="GEN71206.1"/>
    </source>
</evidence>
<evidence type="ECO:0000259" key="6">
    <source>
        <dbReference type="Pfam" id="PF07291"/>
    </source>
</evidence>
<feature type="domain" description="Methylamine utilisation protein MauE" evidence="6">
    <location>
        <begin position="2"/>
        <end position="109"/>
    </location>
</feature>
<reference evidence="7 8" key="1">
    <citation type="submission" date="2019-07" db="EMBL/GenBank/DDBJ databases">
        <title>Whole genome shotgun sequence of Chryseobacterium lathyri NBRC 105250.</title>
        <authorList>
            <person name="Hosoyama A."/>
            <person name="Uohara A."/>
            <person name="Ohji S."/>
            <person name="Ichikawa N."/>
        </authorList>
    </citation>
    <scope>NUCLEOTIDE SEQUENCE [LARGE SCALE GENOMIC DNA]</scope>
    <source>
        <strain evidence="7 8">NBRC 105250</strain>
    </source>
</reference>
<dbReference type="InterPro" id="IPR009908">
    <property type="entry name" value="Methylamine_util_MauE"/>
</dbReference>
<dbReference type="Pfam" id="PF07291">
    <property type="entry name" value="MauE"/>
    <property type="match status" value="1"/>
</dbReference>
<keyword evidence="4 5" id="KW-0472">Membrane</keyword>
<dbReference type="EMBL" id="BJYI01000004">
    <property type="protein sequence ID" value="GEN71206.1"/>
    <property type="molecule type" value="Genomic_DNA"/>
</dbReference>
<name>A0A511Y7N2_9FLAO</name>
<proteinExistence type="predicted"/>
<dbReference type="GO" id="GO:0030416">
    <property type="term" value="P:methylamine metabolic process"/>
    <property type="evidence" value="ECO:0007669"/>
    <property type="project" value="InterPro"/>
</dbReference>
<accession>A0A511Y7N2</accession>
<keyword evidence="3 5" id="KW-1133">Transmembrane helix</keyword>
<evidence type="ECO:0000256" key="4">
    <source>
        <dbReference type="ARBA" id="ARBA00023136"/>
    </source>
</evidence>
<feature type="transmembrane region" description="Helical" evidence="5">
    <location>
        <begin position="51"/>
        <end position="74"/>
    </location>
</feature>
<comment type="caution">
    <text evidence="7">The sequence shown here is derived from an EMBL/GenBank/DDBJ whole genome shotgun (WGS) entry which is preliminary data.</text>
</comment>
<comment type="subcellular location">
    <subcellularLocation>
        <location evidence="1">Membrane</location>
        <topology evidence="1">Multi-pass membrane protein</topology>
    </subcellularLocation>
</comment>
<keyword evidence="2 5" id="KW-0812">Transmembrane</keyword>
<dbReference type="Proteomes" id="UP000321150">
    <property type="component" value="Unassembled WGS sequence"/>
</dbReference>
<evidence type="ECO:0000256" key="5">
    <source>
        <dbReference type="SAM" id="Phobius"/>
    </source>
</evidence>
<sequence length="125" mass="14561">MSKFVDFKGFTYDLNNQPFPNSLTPILRWLVPLTEIGIVLGLIFEKTRLLALYASLILMSLFTIYTALVLFHVFEYVPCSCGGVIKHLSWPQHLIFNLFFVVITYLAIWSFKKSEPENYTYNQIQ</sequence>